<dbReference type="AlphaFoldDB" id="A0A0E9U586"/>
<sequence length="30" mass="3475">MYSNSNVPFSFFFSNLVSPKIIQIKLGLWP</sequence>
<name>A0A0E9U586_ANGAN</name>
<accession>A0A0E9U586</accession>
<organism evidence="1">
    <name type="scientific">Anguilla anguilla</name>
    <name type="common">European freshwater eel</name>
    <name type="synonym">Muraena anguilla</name>
    <dbReference type="NCBI Taxonomy" id="7936"/>
    <lineage>
        <taxon>Eukaryota</taxon>
        <taxon>Metazoa</taxon>
        <taxon>Chordata</taxon>
        <taxon>Craniata</taxon>
        <taxon>Vertebrata</taxon>
        <taxon>Euteleostomi</taxon>
        <taxon>Actinopterygii</taxon>
        <taxon>Neopterygii</taxon>
        <taxon>Teleostei</taxon>
        <taxon>Anguilliformes</taxon>
        <taxon>Anguillidae</taxon>
        <taxon>Anguilla</taxon>
    </lineage>
</organism>
<protein>
    <submittedName>
        <fullName evidence="1">Uncharacterized protein</fullName>
    </submittedName>
</protein>
<proteinExistence type="predicted"/>
<reference evidence="1" key="2">
    <citation type="journal article" date="2015" name="Fish Shellfish Immunol.">
        <title>Early steps in the European eel (Anguilla anguilla)-Vibrio vulnificus interaction in the gills: Role of the RtxA13 toxin.</title>
        <authorList>
            <person name="Callol A."/>
            <person name="Pajuelo D."/>
            <person name="Ebbesson L."/>
            <person name="Teles M."/>
            <person name="MacKenzie S."/>
            <person name="Amaro C."/>
        </authorList>
    </citation>
    <scope>NUCLEOTIDE SEQUENCE</scope>
</reference>
<reference evidence="1" key="1">
    <citation type="submission" date="2014-11" db="EMBL/GenBank/DDBJ databases">
        <authorList>
            <person name="Amaro Gonzalez C."/>
        </authorList>
    </citation>
    <scope>NUCLEOTIDE SEQUENCE</scope>
</reference>
<evidence type="ECO:0000313" key="1">
    <source>
        <dbReference type="EMBL" id="JAH60305.1"/>
    </source>
</evidence>
<dbReference type="EMBL" id="GBXM01048272">
    <property type="protein sequence ID" value="JAH60305.1"/>
    <property type="molecule type" value="Transcribed_RNA"/>
</dbReference>